<organism evidence="2 3">
    <name type="scientific">Pisum sativum</name>
    <name type="common">Garden pea</name>
    <name type="synonym">Lathyrus oleraceus</name>
    <dbReference type="NCBI Taxonomy" id="3888"/>
    <lineage>
        <taxon>Eukaryota</taxon>
        <taxon>Viridiplantae</taxon>
        <taxon>Streptophyta</taxon>
        <taxon>Embryophyta</taxon>
        <taxon>Tracheophyta</taxon>
        <taxon>Spermatophyta</taxon>
        <taxon>Magnoliopsida</taxon>
        <taxon>eudicotyledons</taxon>
        <taxon>Gunneridae</taxon>
        <taxon>Pentapetalae</taxon>
        <taxon>rosids</taxon>
        <taxon>fabids</taxon>
        <taxon>Fabales</taxon>
        <taxon>Fabaceae</taxon>
        <taxon>Papilionoideae</taxon>
        <taxon>50 kb inversion clade</taxon>
        <taxon>NPAAA clade</taxon>
        <taxon>Hologalegina</taxon>
        <taxon>IRL clade</taxon>
        <taxon>Fabeae</taxon>
        <taxon>Lathyrus</taxon>
    </lineage>
</organism>
<protein>
    <submittedName>
        <fullName evidence="2">Uncharacterized protein</fullName>
    </submittedName>
</protein>
<gene>
    <name evidence="2" type="ORF">KIW84_044285</name>
</gene>
<proteinExistence type="predicted"/>
<evidence type="ECO:0000313" key="2">
    <source>
        <dbReference type="EMBL" id="KAI5420433.1"/>
    </source>
</evidence>
<accession>A0A9D4XFV9</accession>
<feature type="region of interest" description="Disordered" evidence="1">
    <location>
        <begin position="70"/>
        <end position="104"/>
    </location>
</feature>
<name>A0A9D4XFV9_PEA</name>
<dbReference type="PANTHER" id="PTHR36388:SF1">
    <property type="entry name" value="OS02G0469000 PROTEIN"/>
    <property type="match status" value="1"/>
</dbReference>
<dbReference type="Proteomes" id="UP001058974">
    <property type="component" value="Chromosome 4"/>
</dbReference>
<feature type="compositionally biased region" description="Acidic residues" evidence="1">
    <location>
        <begin position="123"/>
        <end position="132"/>
    </location>
</feature>
<dbReference type="AlphaFoldDB" id="A0A9D4XFV9"/>
<feature type="compositionally biased region" description="Basic and acidic residues" evidence="1">
    <location>
        <begin position="70"/>
        <end position="95"/>
    </location>
</feature>
<dbReference type="EMBL" id="JAMSHJ010000004">
    <property type="protein sequence ID" value="KAI5420433.1"/>
    <property type="molecule type" value="Genomic_DNA"/>
</dbReference>
<comment type="caution">
    <text evidence="2">The sequence shown here is derived from an EMBL/GenBank/DDBJ whole genome shotgun (WGS) entry which is preliminary data.</text>
</comment>
<feature type="region of interest" description="Disordered" evidence="1">
    <location>
        <begin position="122"/>
        <end position="145"/>
    </location>
</feature>
<dbReference type="PANTHER" id="PTHR36388">
    <property type="entry name" value="OS02G0469000 PROTEIN"/>
    <property type="match status" value="1"/>
</dbReference>
<sequence>MDVEEADNQVFSFPVSLNPIVSQQNGVFSPDDLAWVDSCLNKDSDISETDWSPLRDALFEIISSQSRSFRVDGREDSENHHYSKEKNITSEHIHESSTSNANCLQNRSSTYNVELVRMANETSTDETLDDELTGPTLSSSSTFEGDPFLPTYNEDLKQNIFATYEMEHASENIFEVWDLDCPTDEMEEASDNIFKVWDLDIPVEEGELVKQLKKALSENSLKTAPSGFDDSEKGKDLKEGSLDDLIAGKDLNEGPLDDLIAGIAELSLNKKR</sequence>
<dbReference type="Gramene" id="Psat04G0428500-T2">
    <property type="protein sequence ID" value="KAI5420433.1"/>
    <property type="gene ID" value="KIW84_044285"/>
</dbReference>
<evidence type="ECO:0000313" key="3">
    <source>
        <dbReference type="Proteomes" id="UP001058974"/>
    </source>
</evidence>
<reference evidence="2 3" key="1">
    <citation type="journal article" date="2022" name="Nat. Genet.">
        <title>Improved pea reference genome and pan-genome highlight genomic features and evolutionary characteristics.</title>
        <authorList>
            <person name="Yang T."/>
            <person name="Liu R."/>
            <person name="Luo Y."/>
            <person name="Hu S."/>
            <person name="Wang D."/>
            <person name="Wang C."/>
            <person name="Pandey M.K."/>
            <person name="Ge S."/>
            <person name="Xu Q."/>
            <person name="Li N."/>
            <person name="Li G."/>
            <person name="Huang Y."/>
            <person name="Saxena R.K."/>
            <person name="Ji Y."/>
            <person name="Li M."/>
            <person name="Yan X."/>
            <person name="He Y."/>
            <person name="Liu Y."/>
            <person name="Wang X."/>
            <person name="Xiang C."/>
            <person name="Varshney R.K."/>
            <person name="Ding H."/>
            <person name="Gao S."/>
            <person name="Zong X."/>
        </authorList>
    </citation>
    <scope>NUCLEOTIDE SEQUENCE [LARGE SCALE GENOMIC DNA]</scope>
    <source>
        <strain evidence="2 3">cv. Zhongwan 6</strain>
    </source>
</reference>
<keyword evidence="3" id="KW-1185">Reference proteome</keyword>
<evidence type="ECO:0000256" key="1">
    <source>
        <dbReference type="SAM" id="MobiDB-lite"/>
    </source>
</evidence>